<evidence type="ECO:0000256" key="1">
    <source>
        <dbReference type="ARBA" id="ARBA00022729"/>
    </source>
</evidence>
<keyword evidence="2" id="KW-0472">Membrane</keyword>
<keyword evidence="1 3" id="KW-0732">Signal</keyword>
<dbReference type="EMBL" id="CP034171">
    <property type="protein sequence ID" value="AZI20332.1"/>
    <property type="molecule type" value="Genomic_DNA"/>
</dbReference>
<proteinExistence type="inferred from homology"/>
<protein>
    <submittedName>
        <fullName evidence="5">TonB-dependent receptor</fullName>
    </submittedName>
</protein>
<evidence type="ECO:0000256" key="2">
    <source>
        <dbReference type="PROSITE-ProRule" id="PRU01360"/>
    </source>
</evidence>
<evidence type="ECO:0000256" key="3">
    <source>
        <dbReference type="SAM" id="SignalP"/>
    </source>
</evidence>
<keyword evidence="5" id="KW-0675">Receptor</keyword>
<keyword evidence="2" id="KW-0812">Transmembrane</keyword>
<dbReference type="PANTHER" id="PTHR30069">
    <property type="entry name" value="TONB-DEPENDENT OUTER MEMBRANE RECEPTOR"/>
    <property type="match status" value="1"/>
</dbReference>
<keyword evidence="2" id="KW-1134">Transmembrane beta strand</keyword>
<dbReference type="AlphaFoldDB" id="A0A3G8WGM2"/>
<name>A0A3G8WGM2_9FLAO</name>
<dbReference type="Pfam" id="PF07715">
    <property type="entry name" value="Plug"/>
    <property type="match status" value="1"/>
</dbReference>
<dbReference type="InterPro" id="IPR012910">
    <property type="entry name" value="Plug_dom"/>
</dbReference>
<dbReference type="Proteomes" id="UP000282297">
    <property type="component" value="Chromosome"/>
</dbReference>
<dbReference type="InterPro" id="IPR023997">
    <property type="entry name" value="TonB-dep_OMP_SusC/RagA_CS"/>
</dbReference>
<dbReference type="GO" id="GO:0009279">
    <property type="term" value="C:cell outer membrane"/>
    <property type="evidence" value="ECO:0007669"/>
    <property type="project" value="UniProtKB-SubCell"/>
</dbReference>
<dbReference type="NCBIfam" id="TIGR04056">
    <property type="entry name" value="OMP_RagA_SusC"/>
    <property type="match status" value="1"/>
</dbReference>
<gene>
    <name evidence="5" type="ORF">EIH08_06040</name>
</gene>
<comment type="similarity">
    <text evidence="2">Belongs to the TonB-dependent receptor family.</text>
</comment>
<accession>A0A3G8WGM2</accession>
<dbReference type="GO" id="GO:0015344">
    <property type="term" value="F:siderophore uptake transmembrane transporter activity"/>
    <property type="evidence" value="ECO:0007669"/>
    <property type="project" value="TreeGrafter"/>
</dbReference>
<dbReference type="RefSeq" id="WP_124784541.1">
    <property type="nucleotide sequence ID" value="NZ_CP034171.1"/>
</dbReference>
<dbReference type="GO" id="GO:0044718">
    <property type="term" value="P:siderophore transmembrane transport"/>
    <property type="evidence" value="ECO:0007669"/>
    <property type="project" value="TreeGrafter"/>
</dbReference>
<keyword evidence="2" id="KW-0998">Cell outer membrane</keyword>
<feature type="signal peptide" evidence="3">
    <location>
        <begin position="1"/>
        <end position="32"/>
    </location>
</feature>
<feature type="domain" description="TonB-dependent receptor plug" evidence="4">
    <location>
        <begin position="58"/>
        <end position="194"/>
    </location>
</feature>
<evidence type="ECO:0000313" key="6">
    <source>
        <dbReference type="Proteomes" id="UP000282297"/>
    </source>
</evidence>
<feature type="chain" id="PRO_5018107405" evidence="3">
    <location>
        <begin position="33"/>
        <end position="981"/>
    </location>
</feature>
<dbReference type="PROSITE" id="PS52016">
    <property type="entry name" value="TONB_DEPENDENT_REC_3"/>
    <property type="match status" value="1"/>
</dbReference>
<dbReference type="InterPro" id="IPR039426">
    <property type="entry name" value="TonB-dep_rcpt-like"/>
</dbReference>
<keyword evidence="2" id="KW-0813">Transport</keyword>
<organism evidence="5 6">
    <name type="scientific">Chryseobacterium taklimakanense</name>
    <dbReference type="NCBI Taxonomy" id="536441"/>
    <lineage>
        <taxon>Bacteria</taxon>
        <taxon>Pseudomonadati</taxon>
        <taxon>Bacteroidota</taxon>
        <taxon>Flavobacteriia</taxon>
        <taxon>Flavobacteriales</taxon>
        <taxon>Weeksellaceae</taxon>
        <taxon>Chryseobacterium group</taxon>
        <taxon>Chryseobacterium</taxon>
    </lineage>
</organism>
<evidence type="ECO:0000313" key="5">
    <source>
        <dbReference type="EMBL" id="AZI20332.1"/>
    </source>
</evidence>
<dbReference type="NCBIfam" id="TIGR04057">
    <property type="entry name" value="SusC_RagA_signa"/>
    <property type="match status" value="1"/>
</dbReference>
<dbReference type="Gene3D" id="2.170.130.10">
    <property type="entry name" value="TonB-dependent receptor, plug domain"/>
    <property type="match status" value="1"/>
</dbReference>
<sequence>MKKMNTNWQIPACNKAALFFALTVLPYGIMNAQQTTSDTLKENKIEEVVLIGYGTQKKGDVNSAVSSIKSQDLQNVKQVSVDQMIQGKLSGVTVTSSSGQPGSAVSIKVRGATSINGTNEPLYIIDGVPLSGDATGKSTSGRPIAGKDFSSTGGSGSVAVSPISFLNPNDIESIDVLKDASATAIYGSRGANGVILITTKSGKKGVGKISYEGFTSAATIYKYLDVLKLPDYARLQNAMAPVFNTQISPNFAHPELLGNGTDWQKTIYRTAFSQSHQVAFSGGKDDTNYYTSLSFLDQEGTIINTGLKRYTFRANLNTKIKPWLRVGTNLTGGISNENYTINQSYNGLISNTLLQAPDLPVYNADGSYASPPAGQNVNYFNPVAEALDKVNKLIRKNVLGNLYAEADVFKGLKYRIELSANTEFAENTEFWPQYNRGSQSNDTADLWLRNSDWYSTNLKNLLTYNFALGNHKFTALLGQEALDSHWKGTTGEGHGFVSNDIYSLSLAEDTNVTSYKGSQSLSSYFARLIYDFNNRYGFTASIRRDQSSKFDPVAKNGKNQVGYFPAISASWKVTNEPFMSWLPAEVISNLKFRAGYGETGNQQIPNNLYASLLTIYNTPAFLNNPDLTWETMKQTNIGVDFTLIKRLNMSIDWYNKESSDFLFRLPLPDYLTGGSSYYGGIESPYSNIGGMSNKGIDFSLNYDTRGDGLTWSTSLVLSHYKNKLLSLINGMSNIDEKVNINGYQPMVATNTLIGNPIGTFWGFKSQGLYRTDSDLNGAPTIYGKNSELGDVRYEDINGDGNINDLDKTIIGNPHPDITFGFTNNFKYKSFDLSFFIQGSLGNDILNLTRRNGTQNAMMYQNQLAEAMDFWSASNPNATQPRLINSNSHPNIMISNRYVEKGDYVRLQNVTLGYTVSPEFSSQLHVSKLRIYATAQNLLTVTNYTGYDPEIGAFNQNVLLTGVDNGRYPTPRTFIFGINLDF</sequence>
<evidence type="ECO:0000259" key="4">
    <source>
        <dbReference type="Pfam" id="PF07715"/>
    </source>
</evidence>
<comment type="subcellular location">
    <subcellularLocation>
        <location evidence="2">Cell outer membrane</location>
        <topology evidence="2">Multi-pass membrane protein</topology>
    </subcellularLocation>
</comment>
<dbReference type="InterPro" id="IPR037066">
    <property type="entry name" value="Plug_dom_sf"/>
</dbReference>
<dbReference type="PANTHER" id="PTHR30069:SF29">
    <property type="entry name" value="HEMOGLOBIN AND HEMOGLOBIN-HAPTOGLOBIN-BINDING PROTEIN 1-RELATED"/>
    <property type="match status" value="1"/>
</dbReference>
<reference evidence="6" key="1">
    <citation type="submission" date="2018-11" db="EMBL/GenBank/DDBJ databases">
        <title>Proposal to divide the Flavobacteriaceae and reorganize its genera based on Amino Acid Identity values calculated from whole genome sequences.</title>
        <authorList>
            <person name="Nicholson A.C."/>
            <person name="Gulvik C.A."/>
            <person name="Whitney A.M."/>
            <person name="Humrighouse B.W."/>
            <person name="Bell M."/>
            <person name="Holmes B."/>
            <person name="Steigerwalt A.B."/>
            <person name="Villarma A."/>
            <person name="Sheth M."/>
            <person name="Batra D."/>
            <person name="Pryor J."/>
            <person name="Bernardet J.-F."/>
            <person name="Hugo C."/>
            <person name="Kampfer P."/>
            <person name="Newman J.D."/>
            <person name="McQuiston J.R."/>
        </authorList>
    </citation>
    <scope>NUCLEOTIDE SEQUENCE [LARGE SCALE GENOMIC DNA]</scope>
    <source>
        <strain evidence="6">H4753</strain>
    </source>
</reference>
<dbReference type="InterPro" id="IPR023996">
    <property type="entry name" value="TonB-dep_OMP_SusC/RagA"/>
</dbReference>
<dbReference type="SUPFAM" id="SSF56935">
    <property type="entry name" value="Porins"/>
    <property type="match status" value="1"/>
</dbReference>